<feature type="domain" description="M23ase beta-sheet core" evidence="2">
    <location>
        <begin position="145"/>
        <end position="242"/>
    </location>
</feature>
<protein>
    <recommendedName>
        <fullName evidence="2">M23ase beta-sheet core domain-containing protein</fullName>
    </recommendedName>
</protein>
<feature type="transmembrane region" description="Helical" evidence="1">
    <location>
        <begin position="21"/>
        <end position="41"/>
    </location>
</feature>
<gene>
    <name evidence="3" type="ORF">A7J15_08520</name>
</gene>
<evidence type="ECO:0000259" key="2">
    <source>
        <dbReference type="Pfam" id="PF01551"/>
    </source>
</evidence>
<dbReference type="Gene3D" id="2.70.70.10">
    <property type="entry name" value="Glucose Permease (Domain IIA)"/>
    <property type="match status" value="1"/>
</dbReference>
<organism evidence="3 4">
    <name type="scientific">Microbacterium sediminis</name>
    <dbReference type="NCBI Taxonomy" id="904291"/>
    <lineage>
        <taxon>Bacteria</taxon>
        <taxon>Bacillati</taxon>
        <taxon>Actinomycetota</taxon>
        <taxon>Actinomycetes</taxon>
        <taxon>Micrococcales</taxon>
        <taxon>Microbacteriaceae</taxon>
        <taxon>Microbacterium</taxon>
    </lineage>
</organism>
<proteinExistence type="predicted"/>
<dbReference type="STRING" id="904291.A7J15_08520"/>
<comment type="caution">
    <text evidence="3">The sequence shown here is derived from an EMBL/GenBank/DDBJ whole genome shotgun (WGS) entry which is preliminary data.</text>
</comment>
<accession>A0A1B9N9Z3</accession>
<dbReference type="GO" id="GO:0004222">
    <property type="term" value="F:metalloendopeptidase activity"/>
    <property type="evidence" value="ECO:0007669"/>
    <property type="project" value="TreeGrafter"/>
</dbReference>
<dbReference type="CDD" id="cd12797">
    <property type="entry name" value="M23_peptidase"/>
    <property type="match status" value="1"/>
</dbReference>
<keyword evidence="1" id="KW-0472">Membrane</keyword>
<reference evidence="3 4" key="1">
    <citation type="submission" date="2016-05" db="EMBL/GenBank/DDBJ databases">
        <authorList>
            <person name="Lavstsen T."/>
            <person name="Jespersen J.S."/>
        </authorList>
    </citation>
    <scope>NUCLEOTIDE SEQUENCE [LARGE SCALE GENOMIC DNA]</scope>
    <source>
        <strain evidence="3 4">YLB-01</strain>
    </source>
</reference>
<evidence type="ECO:0000313" key="4">
    <source>
        <dbReference type="Proteomes" id="UP000093355"/>
    </source>
</evidence>
<dbReference type="PANTHER" id="PTHR21666:SF270">
    <property type="entry name" value="MUREIN HYDROLASE ACTIVATOR ENVC"/>
    <property type="match status" value="1"/>
</dbReference>
<sequence>MRTERRRAARRRTLLRLGADVGIAMTVAAALTSGVLTAGVATSDVATSGDLRAGSSDVQSYAAGAGFSSAALSTQTYSASTMAEIAAAQRALRIAAIRAAVAAGEPFGLEDLPAAQTGPAVAALGWAWPVASGWISDTFGTRGGAHAGIDIAAAEGTPVTAAAPGIVVLSEESYQGYGVAIMIEHADGVRTVYGHLVAGSRAVEPGDWVEAGDRLGDVGNTGRSFGAHLHFEVRVDGAAVDPLTYLP</sequence>
<dbReference type="InterPro" id="IPR050570">
    <property type="entry name" value="Cell_wall_metabolism_enzyme"/>
</dbReference>
<evidence type="ECO:0000256" key="1">
    <source>
        <dbReference type="SAM" id="Phobius"/>
    </source>
</evidence>
<dbReference type="AlphaFoldDB" id="A0A1B9N9Z3"/>
<dbReference type="Pfam" id="PF01551">
    <property type="entry name" value="Peptidase_M23"/>
    <property type="match status" value="1"/>
</dbReference>
<dbReference type="InterPro" id="IPR011055">
    <property type="entry name" value="Dup_hybrid_motif"/>
</dbReference>
<dbReference type="Proteomes" id="UP000093355">
    <property type="component" value="Unassembled WGS sequence"/>
</dbReference>
<dbReference type="PANTHER" id="PTHR21666">
    <property type="entry name" value="PEPTIDASE-RELATED"/>
    <property type="match status" value="1"/>
</dbReference>
<dbReference type="SUPFAM" id="SSF51261">
    <property type="entry name" value="Duplicated hybrid motif"/>
    <property type="match status" value="1"/>
</dbReference>
<dbReference type="InterPro" id="IPR016047">
    <property type="entry name" value="M23ase_b-sheet_dom"/>
</dbReference>
<dbReference type="EMBL" id="LXMD01000025">
    <property type="protein sequence ID" value="OCG73403.1"/>
    <property type="molecule type" value="Genomic_DNA"/>
</dbReference>
<name>A0A1B9N9Z3_9MICO</name>
<keyword evidence="1" id="KW-0812">Transmembrane</keyword>
<keyword evidence="4" id="KW-1185">Reference proteome</keyword>
<evidence type="ECO:0000313" key="3">
    <source>
        <dbReference type="EMBL" id="OCG73403.1"/>
    </source>
</evidence>
<keyword evidence="1" id="KW-1133">Transmembrane helix</keyword>